<dbReference type="SMART" id="SM00491">
    <property type="entry name" value="HELICc2"/>
    <property type="match status" value="1"/>
</dbReference>
<dbReference type="CDD" id="cd06127">
    <property type="entry name" value="DEDDh"/>
    <property type="match status" value="1"/>
</dbReference>
<keyword evidence="6 8" id="KW-0067">ATP-binding</keyword>
<dbReference type="RefSeq" id="WP_072873196.1">
    <property type="nucleotide sequence ID" value="NZ_FRAF01000004.1"/>
</dbReference>
<evidence type="ECO:0000256" key="4">
    <source>
        <dbReference type="ARBA" id="ARBA00022801"/>
    </source>
</evidence>
<dbReference type="PROSITE" id="PS51192">
    <property type="entry name" value="HELICASE_ATP_BIND_1"/>
    <property type="match status" value="1"/>
</dbReference>
<evidence type="ECO:0000256" key="2">
    <source>
        <dbReference type="ARBA" id="ARBA00022722"/>
    </source>
</evidence>
<dbReference type="GO" id="GO:0008408">
    <property type="term" value="F:3'-5' exonuclease activity"/>
    <property type="evidence" value="ECO:0007669"/>
    <property type="project" value="UniProtKB-UniRule"/>
</dbReference>
<feature type="domain" description="Helicase ATP-binding" evidence="11">
    <location>
        <begin position="257"/>
        <end position="528"/>
    </location>
</feature>
<dbReference type="InterPro" id="IPR006310">
    <property type="entry name" value="DinG"/>
</dbReference>
<dbReference type="Pfam" id="PF00270">
    <property type="entry name" value="DEAD"/>
    <property type="match status" value="1"/>
</dbReference>
<keyword evidence="12" id="KW-0347">Helicase</keyword>
<comment type="catalytic activity">
    <reaction evidence="7">
        <text>ATP + H2O = ADP + phosphate + H(+)</text>
        <dbReference type="Rhea" id="RHEA:13065"/>
        <dbReference type="ChEBI" id="CHEBI:15377"/>
        <dbReference type="ChEBI" id="CHEBI:15378"/>
        <dbReference type="ChEBI" id="CHEBI:30616"/>
        <dbReference type="ChEBI" id="CHEBI:43474"/>
        <dbReference type="ChEBI" id="CHEBI:456216"/>
        <dbReference type="EC" id="5.6.2.3"/>
    </reaction>
</comment>
<comment type="similarity">
    <text evidence="8 9">Belongs to the helicase family. DinG subfamily. Type 2 sub-subfamily.</text>
</comment>
<dbReference type="SMART" id="SM00479">
    <property type="entry name" value="EXOIII"/>
    <property type="match status" value="1"/>
</dbReference>
<dbReference type="GO" id="GO:0005524">
    <property type="term" value="F:ATP binding"/>
    <property type="evidence" value="ECO:0007669"/>
    <property type="project" value="UniProtKB-UniRule"/>
</dbReference>
<dbReference type="Pfam" id="PF00929">
    <property type="entry name" value="RNase_T"/>
    <property type="match status" value="1"/>
</dbReference>
<dbReference type="PANTHER" id="PTHR11472:SF34">
    <property type="entry name" value="REGULATOR OF TELOMERE ELONGATION HELICASE 1"/>
    <property type="match status" value="1"/>
</dbReference>
<dbReference type="GO" id="GO:0003887">
    <property type="term" value="F:DNA-directed DNA polymerase activity"/>
    <property type="evidence" value="ECO:0007669"/>
    <property type="project" value="InterPro"/>
</dbReference>
<dbReference type="InterPro" id="IPR045028">
    <property type="entry name" value="DinG/Rad3-like"/>
</dbReference>
<dbReference type="STRING" id="1830138.SAMN05443507_104122"/>
<dbReference type="HAMAP" id="MF_02206">
    <property type="entry name" value="DinG_exonucl"/>
    <property type="match status" value="1"/>
</dbReference>
<dbReference type="InterPro" id="IPR013520">
    <property type="entry name" value="Ribonucl_H"/>
</dbReference>
<dbReference type="InterPro" id="IPR006555">
    <property type="entry name" value="ATP-dep_Helicase_C"/>
</dbReference>
<dbReference type="Pfam" id="PF13307">
    <property type="entry name" value="Helicase_C_2"/>
    <property type="match status" value="1"/>
</dbReference>
<dbReference type="InterPro" id="IPR006054">
    <property type="entry name" value="DnaQ"/>
</dbReference>
<dbReference type="AlphaFoldDB" id="A0A1M6MNS7"/>
<comment type="cofactor">
    <cofactor evidence="1">
        <name>[4Fe-4S] cluster</name>
        <dbReference type="ChEBI" id="CHEBI:49883"/>
    </cofactor>
</comment>
<name>A0A1M6MNS7_9BACL</name>
<dbReference type="PROSITE" id="PS51193">
    <property type="entry name" value="HELICASE_ATP_BIND_2"/>
    <property type="match status" value="1"/>
</dbReference>
<keyword evidence="2 8" id="KW-0540">Nuclease</keyword>
<feature type="domain" description="Helicase ATP-binding" evidence="10">
    <location>
        <begin position="279"/>
        <end position="499"/>
    </location>
</feature>
<dbReference type="GO" id="GO:0006260">
    <property type="term" value="P:DNA replication"/>
    <property type="evidence" value="ECO:0007669"/>
    <property type="project" value="InterPro"/>
</dbReference>
<evidence type="ECO:0000313" key="12">
    <source>
        <dbReference type="EMBL" id="SHJ84933.1"/>
    </source>
</evidence>
<feature type="short sequence motif" description="DEAH box" evidence="8">
    <location>
        <begin position="473"/>
        <end position="476"/>
    </location>
</feature>
<organism evidence="12 13">
    <name type="scientific">Alicyclobacillus tolerans</name>
    <dbReference type="NCBI Taxonomy" id="90970"/>
    <lineage>
        <taxon>Bacteria</taxon>
        <taxon>Bacillati</taxon>
        <taxon>Bacillota</taxon>
        <taxon>Bacilli</taxon>
        <taxon>Bacillales</taxon>
        <taxon>Alicyclobacillaceae</taxon>
        <taxon>Alicyclobacillus</taxon>
    </lineage>
</organism>
<sequence length="944" mass="106488">MDLVVLDIETTGFRPDKDEIIELAGVRFREGIAVDEFSTLVKPNQGVPHQISELTGIDKSMLIDAPSVEKALPDFLDFIGQSPVAGHNVRFDIQFLEANARRIGISSPKLENSLDSLAIARIILPKNSEYSLAALVKQLDITHEEQHRALADAKATGELLIKLQEIASRKWPTNLLSEICQLASFISPTVGAYFEEIRTLAENEKSFQAIRPLDQIQGLSFAVVTEDHTIQGSNSLLENNELTLPEKSAHLLSSEGPLPQMFSQFAAREAQMDMARMVADALDNGQHLMIEAGTGTGKSLAYLVPSALYAKSSEKKVVISTHTLALQDQIEHRDFPILKKMFPFPVHLAVLKGRTNYACLRKIRQESASLMMTSDSYEIQSFMMFMSWLVETERGLKDELSVAAASSGTWQRIQSESDSCIGKRCAFFKRCYYFQAKQSAQQADLVVTNHSLVFSDLKSDHRVLPSFDYLIMDEAHHVRDVATKHLGSEVHWLQFLGLSYRLSREGVRHSLLQDLRRKYTDSPQAERIIPSIERAEEHILSLRQVMERIFLLFSNLIPNESKELRLSDKIYRAPEWEEFLSLQKQLENRMVSLQEEKNSWQKWGEEDEDTDRGGRMLDALGYLEQLMAQCALLFKLPLLTETEVCWLEKNGTREKPLLSLHFAPLDVSDILCRELFQKKDSIVLTSATLTVNQSFDYAKRQLGLEKEEDLLTATLPSPFDLGQQARLCVPRNIPEMSKLSPEETAHWLGQALSRLAMASGGRMLALFTSHALLKATAARMRSSLKAANINILAQGVHGNRTQVLRAFKTHPRSVLLGAQSFWEGIDLPGDELTTVAMIRLPFAPPSHPITEMRHEQLKQEGINPFLEDSLPEAIVRFRQGFGRLIRTKDDRGVVVIYDKRILTARYGSSFLHALPGVHPLISDEETIYQEVQRFLQPTSDEETG</sequence>
<keyword evidence="5 8" id="KW-0269">Exonuclease</keyword>
<evidence type="ECO:0000256" key="5">
    <source>
        <dbReference type="ARBA" id="ARBA00022839"/>
    </source>
</evidence>
<dbReference type="InterPro" id="IPR014013">
    <property type="entry name" value="Helic_SF1/SF2_ATP-bd_DinG/Rad3"/>
</dbReference>
<keyword evidence="13" id="KW-1185">Reference proteome</keyword>
<dbReference type="Gene3D" id="3.30.420.10">
    <property type="entry name" value="Ribonuclease H-like superfamily/Ribonuclease H"/>
    <property type="match status" value="1"/>
</dbReference>
<dbReference type="SUPFAM" id="SSF53098">
    <property type="entry name" value="Ribonuclease H-like"/>
    <property type="match status" value="1"/>
</dbReference>
<comment type="function">
    <text evidence="8 9">3'-5' exonuclease.</text>
</comment>
<evidence type="ECO:0000313" key="13">
    <source>
        <dbReference type="Proteomes" id="UP000184016"/>
    </source>
</evidence>
<dbReference type="NCBIfam" id="TIGR00573">
    <property type="entry name" value="dnaq"/>
    <property type="match status" value="1"/>
</dbReference>
<evidence type="ECO:0000256" key="9">
    <source>
        <dbReference type="RuleBase" id="RU364106"/>
    </source>
</evidence>
<accession>A0A1M6MNS7</accession>
<dbReference type="FunFam" id="3.30.420.10:FF:000045">
    <property type="entry name" value="3'-5' exonuclease DinG"/>
    <property type="match status" value="1"/>
</dbReference>
<dbReference type="EMBL" id="FRAF01000004">
    <property type="protein sequence ID" value="SHJ84933.1"/>
    <property type="molecule type" value="Genomic_DNA"/>
</dbReference>
<evidence type="ECO:0000259" key="11">
    <source>
        <dbReference type="PROSITE" id="PS51193"/>
    </source>
</evidence>
<dbReference type="InterPro" id="IPR012337">
    <property type="entry name" value="RNaseH-like_sf"/>
</dbReference>
<evidence type="ECO:0000256" key="6">
    <source>
        <dbReference type="ARBA" id="ARBA00022840"/>
    </source>
</evidence>
<keyword evidence="4 8" id="KW-0378">Hydrolase</keyword>
<reference evidence="13" key="1">
    <citation type="submission" date="2016-11" db="EMBL/GenBank/DDBJ databases">
        <authorList>
            <person name="Varghese N."/>
            <person name="Submissions S."/>
        </authorList>
    </citation>
    <scope>NUCLEOTIDE SEQUENCE [LARGE SCALE GENOMIC DNA]</scope>
    <source>
        <strain evidence="13">USBA-503</strain>
    </source>
</reference>
<keyword evidence="3 8" id="KW-0547">Nucleotide-binding</keyword>
<dbReference type="GO" id="GO:0043139">
    <property type="term" value="F:5'-3' DNA helicase activity"/>
    <property type="evidence" value="ECO:0007669"/>
    <property type="project" value="UniProtKB-EC"/>
</dbReference>
<evidence type="ECO:0000256" key="7">
    <source>
        <dbReference type="ARBA" id="ARBA00048954"/>
    </source>
</evidence>
<dbReference type="Gene3D" id="3.40.50.300">
    <property type="entry name" value="P-loop containing nucleotide triphosphate hydrolases"/>
    <property type="match status" value="2"/>
</dbReference>
<dbReference type="GO" id="GO:0016887">
    <property type="term" value="F:ATP hydrolysis activity"/>
    <property type="evidence" value="ECO:0007669"/>
    <property type="project" value="RHEA"/>
</dbReference>
<feature type="binding site" evidence="8">
    <location>
        <begin position="292"/>
        <end position="299"/>
    </location>
    <ligand>
        <name>ATP</name>
        <dbReference type="ChEBI" id="CHEBI:30616"/>
    </ligand>
</feature>
<dbReference type="PANTHER" id="PTHR11472">
    <property type="entry name" value="DNA REPAIR DEAD HELICASE RAD3/XP-D SUBFAMILY MEMBER"/>
    <property type="match status" value="1"/>
</dbReference>
<dbReference type="InterPro" id="IPR011545">
    <property type="entry name" value="DEAD/DEAH_box_helicase_dom"/>
</dbReference>
<evidence type="ECO:0000256" key="3">
    <source>
        <dbReference type="ARBA" id="ARBA00022741"/>
    </source>
</evidence>
<evidence type="ECO:0000259" key="10">
    <source>
        <dbReference type="PROSITE" id="PS51192"/>
    </source>
</evidence>
<dbReference type="EC" id="3.1.-.-" evidence="8 9"/>
<dbReference type="InterPro" id="IPR027417">
    <property type="entry name" value="P-loop_NTPase"/>
</dbReference>
<protein>
    <recommendedName>
        <fullName evidence="8 9">3'-5' exonuclease DinG</fullName>
        <ecNumber evidence="8 9">3.1.-.-</ecNumber>
    </recommendedName>
</protein>
<dbReference type="GO" id="GO:0003677">
    <property type="term" value="F:DNA binding"/>
    <property type="evidence" value="ECO:0007669"/>
    <property type="project" value="InterPro"/>
</dbReference>
<dbReference type="SMART" id="SM00487">
    <property type="entry name" value="DEXDc"/>
    <property type="match status" value="1"/>
</dbReference>
<dbReference type="Proteomes" id="UP000184016">
    <property type="component" value="Unassembled WGS sequence"/>
</dbReference>
<dbReference type="InterPro" id="IPR014001">
    <property type="entry name" value="Helicase_ATP-bd"/>
</dbReference>
<proteinExistence type="inferred from homology"/>
<dbReference type="SUPFAM" id="SSF52540">
    <property type="entry name" value="P-loop containing nucleoside triphosphate hydrolases"/>
    <property type="match status" value="1"/>
</dbReference>
<evidence type="ECO:0000256" key="8">
    <source>
        <dbReference type="HAMAP-Rule" id="MF_02206"/>
    </source>
</evidence>
<gene>
    <name evidence="8 9" type="primary">dinG</name>
    <name evidence="12" type="ORF">SAMN05443507_104122</name>
</gene>
<evidence type="ECO:0000256" key="1">
    <source>
        <dbReference type="ARBA" id="ARBA00001966"/>
    </source>
</evidence>
<dbReference type="NCBIfam" id="TIGR01407">
    <property type="entry name" value="dinG_rel"/>
    <property type="match status" value="1"/>
</dbReference>
<dbReference type="InterPro" id="IPR036397">
    <property type="entry name" value="RNaseH_sf"/>
</dbReference>